<dbReference type="AlphaFoldDB" id="A0A9J7HNI9"/>
<dbReference type="KEGG" id="bfo:118406666"/>
<reference evidence="13" key="2">
    <citation type="submission" date="2025-08" db="UniProtKB">
        <authorList>
            <consortium name="RefSeq"/>
        </authorList>
    </citation>
    <scope>IDENTIFICATION</scope>
    <source>
        <strain evidence="13">S238N-H82</strain>
        <tissue evidence="13">Testes</tissue>
    </source>
</reference>
<dbReference type="OMA" id="YIREMMC"/>
<evidence type="ECO:0000313" key="12">
    <source>
        <dbReference type="Proteomes" id="UP000001554"/>
    </source>
</evidence>
<evidence type="ECO:0000256" key="5">
    <source>
        <dbReference type="ARBA" id="ARBA00023040"/>
    </source>
</evidence>
<evidence type="ECO:0000256" key="6">
    <source>
        <dbReference type="ARBA" id="ARBA00023136"/>
    </source>
</evidence>
<dbReference type="PROSITE" id="PS50262">
    <property type="entry name" value="G_PROTEIN_RECEP_F1_2"/>
    <property type="match status" value="1"/>
</dbReference>
<dbReference type="GO" id="GO:0042923">
    <property type="term" value="F:neuropeptide binding"/>
    <property type="evidence" value="ECO:0000318"/>
    <property type="project" value="GO_Central"/>
</dbReference>
<keyword evidence="4 10" id="KW-1133">Transmembrane helix</keyword>
<feature type="transmembrane region" description="Helical" evidence="10">
    <location>
        <begin position="269"/>
        <end position="297"/>
    </location>
</feature>
<dbReference type="GO" id="GO:0007218">
    <property type="term" value="P:neuropeptide signaling pathway"/>
    <property type="evidence" value="ECO:0000318"/>
    <property type="project" value="GO_Central"/>
</dbReference>
<evidence type="ECO:0000256" key="8">
    <source>
        <dbReference type="ARBA" id="ARBA00023224"/>
    </source>
</evidence>
<feature type="transmembrane region" description="Helical" evidence="10">
    <location>
        <begin position="191"/>
        <end position="216"/>
    </location>
</feature>
<protein>
    <submittedName>
        <fullName evidence="13">Kappa-type opioid receptor-like</fullName>
    </submittedName>
</protein>
<dbReference type="FunFam" id="1.20.1070.10:FF:000324">
    <property type="entry name" value="Uncharacterized protein"/>
    <property type="match status" value="1"/>
</dbReference>
<dbReference type="SUPFAM" id="SSF81321">
    <property type="entry name" value="Family A G protein-coupled receptor-like"/>
    <property type="match status" value="1"/>
</dbReference>
<keyword evidence="5" id="KW-0297">G-protein coupled receptor</keyword>
<dbReference type="GO" id="GO:0043005">
    <property type="term" value="C:neuron projection"/>
    <property type="evidence" value="ECO:0000318"/>
    <property type="project" value="GO_Central"/>
</dbReference>
<sequence length="346" mass="38060">MASFPVIPLPNVGDVNETVTRFELIESLGAPTWYTVIHLILAAMGAVANALVIYILLRKPKMRTYPNIFVFSLALSDLVFCALAIPLSWAVNLVNGYHGWLAHVSSVSYDTCTLVGALCLTTMSIERYEAVSDPIGHVQRSSVKRGWLTIAGFWVGSILVSILFYVFVILPAGQEDVRSANLRNLNLASKLYSFIVMFAVPLLIAVIFYMLLFKALKQRRDIPGRARSTARSHGRITRMVTAVVVAYVVSWSPAHILGLVTVSGSPYNIIALALALRVCFVLQVINAVTNPFLYALLGERFGFYIREMMCGKNLSKPQHRNGVHTVTQGHGLRQGGTSSMVDSQAQ</sequence>
<dbReference type="InterPro" id="IPR000276">
    <property type="entry name" value="GPCR_Rhodpsn"/>
</dbReference>
<evidence type="ECO:0000256" key="4">
    <source>
        <dbReference type="ARBA" id="ARBA00022989"/>
    </source>
</evidence>
<name>A0A9J7HNI9_BRAFL</name>
<feature type="transmembrane region" description="Helical" evidence="10">
    <location>
        <begin position="146"/>
        <end position="171"/>
    </location>
</feature>
<evidence type="ECO:0000256" key="2">
    <source>
        <dbReference type="ARBA" id="ARBA00022475"/>
    </source>
</evidence>
<proteinExistence type="predicted"/>
<dbReference type="PANTHER" id="PTHR24229:SF112">
    <property type="entry name" value="CHEMOKINE-LIKE RECEPTOR 1"/>
    <property type="match status" value="1"/>
</dbReference>
<keyword evidence="2" id="KW-1003">Cell membrane</keyword>
<keyword evidence="7" id="KW-0675">Receptor</keyword>
<dbReference type="InterPro" id="IPR017452">
    <property type="entry name" value="GPCR_Rhodpsn_7TM"/>
</dbReference>
<dbReference type="PRINTS" id="PR00237">
    <property type="entry name" value="GPCRRHODOPSN"/>
</dbReference>
<dbReference type="OrthoDB" id="6117944at2759"/>
<evidence type="ECO:0000256" key="3">
    <source>
        <dbReference type="ARBA" id="ARBA00022692"/>
    </source>
</evidence>
<dbReference type="Pfam" id="PF00001">
    <property type="entry name" value="7tm_1"/>
    <property type="match status" value="1"/>
</dbReference>
<dbReference type="GeneID" id="118406666"/>
<evidence type="ECO:0000313" key="13">
    <source>
        <dbReference type="RefSeq" id="XP_035662815.1"/>
    </source>
</evidence>
<accession>A0A9J7HNI9</accession>
<feature type="region of interest" description="Disordered" evidence="9">
    <location>
        <begin position="318"/>
        <end position="346"/>
    </location>
</feature>
<feature type="transmembrane region" description="Helical" evidence="10">
    <location>
        <begin position="107"/>
        <end position="125"/>
    </location>
</feature>
<feature type="transmembrane region" description="Helical" evidence="10">
    <location>
        <begin position="68"/>
        <end position="87"/>
    </location>
</feature>
<evidence type="ECO:0000259" key="11">
    <source>
        <dbReference type="PROSITE" id="PS50262"/>
    </source>
</evidence>
<evidence type="ECO:0000256" key="7">
    <source>
        <dbReference type="ARBA" id="ARBA00023170"/>
    </source>
</evidence>
<evidence type="ECO:0000256" key="9">
    <source>
        <dbReference type="SAM" id="MobiDB-lite"/>
    </source>
</evidence>
<dbReference type="Gene3D" id="1.20.1070.10">
    <property type="entry name" value="Rhodopsin 7-helix transmembrane proteins"/>
    <property type="match status" value="1"/>
</dbReference>
<keyword evidence="8" id="KW-0807">Transducer</keyword>
<keyword evidence="12" id="KW-1185">Reference proteome</keyword>
<feature type="domain" description="G-protein coupled receptors family 1 profile" evidence="11">
    <location>
        <begin position="48"/>
        <end position="294"/>
    </location>
</feature>
<feature type="transmembrane region" description="Helical" evidence="10">
    <location>
        <begin position="236"/>
        <end position="257"/>
    </location>
</feature>
<reference evidence="12" key="1">
    <citation type="journal article" date="2020" name="Nat. Ecol. Evol.">
        <title>Deeply conserved synteny resolves early events in vertebrate evolution.</title>
        <authorList>
            <person name="Simakov O."/>
            <person name="Marletaz F."/>
            <person name="Yue J.X."/>
            <person name="O'Connell B."/>
            <person name="Jenkins J."/>
            <person name="Brandt A."/>
            <person name="Calef R."/>
            <person name="Tung C.H."/>
            <person name="Huang T.K."/>
            <person name="Schmutz J."/>
            <person name="Satoh N."/>
            <person name="Yu J.K."/>
            <person name="Putnam N.H."/>
            <person name="Green R.E."/>
            <person name="Rokhsar D.S."/>
        </authorList>
    </citation>
    <scope>NUCLEOTIDE SEQUENCE [LARGE SCALE GENOMIC DNA]</scope>
    <source>
        <strain evidence="12">S238N-H82</strain>
    </source>
</reference>
<evidence type="ECO:0000256" key="10">
    <source>
        <dbReference type="SAM" id="Phobius"/>
    </source>
</evidence>
<organism evidence="12 13">
    <name type="scientific">Branchiostoma floridae</name>
    <name type="common">Florida lancelet</name>
    <name type="synonym">Amphioxus</name>
    <dbReference type="NCBI Taxonomy" id="7739"/>
    <lineage>
        <taxon>Eukaryota</taxon>
        <taxon>Metazoa</taxon>
        <taxon>Chordata</taxon>
        <taxon>Cephalochordata</taxon>
        <taxon>Leptocardii</taxon>
        <taxon>Amphioxiformes</taxon>
        <taxon>Branchiostomatidae</taxon>
        <taxon>Branchiostoma</taxon>
    </lineage>
</organism>
<comment type="subcellular location">
    <subcellularLocation>
        <location evidence="1">Cell membrane</location>
        <topology evidence="1">Multi-pass membrane protein</topology>
    </subcellularLocation>
</comment>
<feature type="transmembrane region" description="Helical" evidence="10">
    <location>
        <begin position="33"/>
        <end position="56"/>
    </location>
</feature>
<dbReference type="GO" id="GO:0004930">
    <property type="term" value="F:G protein-coupled receptor activity"/>
    <property type="evidence" value="ECO:0000318"/>
    <property type="project" value="GO_Central"/>
</dbReference>
<evidence type="ECO:0000256" key="1">
    <source>
        <dbReference type="ARBA" id="ARBA00004651"/>
    </source>
</evidence>
<dbReference type="GO" id="GO:0005886">
    <property type="term" value="C:plasma membrane"/>
    <property type="evidence" value="ECO:0000318"/>
    <property type="project" value="GO_Central"/>
</dbReference>
<dbReference type="Proteomes" id="UP000001554">
    <property type="component" value="Chromosome 19"/>
</dbReference>
<keyword evidence="6 10" id="KW-0472">Membrane</keyword>
<keyword evidence="3 10" id="KW-0812">Transmembrane</keyword>
<feature type="compositionally biased region" description="Polar residues" evidence="9">
    <location>
        <begin position="335"/>
        <end position="346"/>
    </location>
</feature>
<dbReference type="PANTHER" id="PTHR24229">
    <property type="entry name" value="NEUROPEPTIDES RECEPTOR"/>
    <property type="match status" value="1"/>
</dbReference>
<gene>
    <name evidence="13" type="primary">LOC118406666</name>
</gene>
<dbReference type="RefSeq" id="XP_035662815.1">
    <property type="nucleotide sequence ID" value="XM_035806922.1"/>
</dbReference>